<reference evidence="9 10" key="1">
    <citation type="submission" date="2016-10" db="EMBL/GenBank/DDBJ databases">
        <title>Draft genome sequences of four alkaliphilic bacteria belonging to the Anaerobacillus genus.</title>
        <authorList>
            <person name="Bassil N.M."/>
            <person name="Lloyd J.R."/>
        </authorList>
    </citation>
    <scope>NUCLEOTIDE SEQUENCE [LARGE SCALE GENOMIC DNA]</scope>
    <source>
        <strain evidence="9 10">DSM 22531</strain>
    </source>
</reference>
<keyword evidence="6 8" id="KW-1133">Transmembrane helix</keyword>
<dbReference type="OrthoDB" id="1891864at2"/>
<accession>A0A1S2MA70</accession>
<comment type="caution">
    <text evidence="9">The sequence shown here is derived from an EMBL/GenBank/DDBJ whole genome shotgun (WGS) entry which is preliminary data.</text>
</comment>
<gene>
    <name evidence="9" type="ORF">BKP45_01075</name>
</gene>
<protein>
    <submittedName>
        <fullName evidence="9">Spore gernimation protein KB</fullName>
    </submittedName>
</protein>
<dbReference type="Pfam" id="PF03845">
    <property type="entry name" value="Spore_permease"/>
    <property type="match status" value="1"/>
</dbReference>
<sequence>MEQGKINPFQLFVLMVLFELGSAIVISIGAGAEQGAWIAILLALGGGLIMYSIYYYLYKQYPHLPLTGYLPMILGKYLGKTIGVLYILYFFYICARVLRDFGDLLLTSTLPETPIFVINLLMVCTISYVLYLGIEVLSRTGEFFFFIILLFGVAAFILIVASGIIDLQNLLPILGNGWMPIITTAFPSVLTFPFGEVIVFTMLFPYFNNQTSALKVGFFALIFSGFLISITTIVNISVLGVDIANRAIFPLLTTVGKIRVLDFLERLDALVVVTLVVCMFFKIAIFFYVGLIGITEMFQIERHQKLILPIGLIILFCSLSIANNFSEHIEEGIVIVPYYIHLPFQVYIPIFLFIIVLIRKRLKQKN</sequence>
<evidence type="ECO:0000256" key="3">
    <source>
        <dbReference type="ARBA" id="ARBA00022448"/>
    </source>
</evidence>
<dbReference type="EMBL" id="MLQS01000001">
    <property type="protein sequence ID" value="OIJ21403.1"/>
    <property type="molecule type" value="Genomic_DNA"/>
</dbReference>
<dbReference type="AlphaFoldDB" id="A0A1S2MA70"/>
<keyword evidence="5 8" id="KW-0812">Transmembrane</keyword>
<dbReference type="GO" id="GO:0016020">
    <property type="term" value="C:membrane"/>
    <property type="evidence" value="ECO:0007669"/>
    <property type="project" value="UniProtKB-SubCell"/>
</dbReference>
<feature type="transmembrane region" description="Helical" evidence="8">
    <location>
        <begin position="36"/>
        <end position="57"/>
    </location>
</feature>
<dbReference type="PANTHER" id="PTHR34975:SF2">
    <property type="entry name" value="SPORE GERMINATION PROTEIN A2"/>
    <property type="match status" value="1"/>
</dbReference>
<evidence type="ECO:0000256" key="6">
    <source>
        <dbReference type="ARBA" id="ARBA00022989"/>
    </source>
</evidence>
<feature type="transmembrane region" description="Helical" evidence="8">
    <location>
        <begin position="338"/>
        <end position="358"/>
    </location>
</feature>
<evidence type="ECO:0000256" key="2">
    <source>
        <dbReference type="ARBA" id="ARBA00007998"/>
    </source>
</evidence>
<feature type="transmembrane region" description="Helical" evidence="8">
    <location>
        <begin position="143"/>
        <end position="165"/>
    </location>
</feature>
<proteinExistence type="inferred from homology"/>
<dbReference type="InterPro" id="IPR004761">
    <property type="entry name" value="Spore_GerAB"/>
</dbReference>
<keyword evidence="3" id="KW-0813">Transport</keyword>
<evidence type="ECO:0000313" key="9">
    <source>
        <dbReference type="EMBL" id="OIJ21403.1"/>
    </source>
</evidence>
<dbReference type="GO" id="GO:0009847">
    <property type="term" value="P:spore germination"/>
    <property type="evidence" value="ECO:0007669"/>
    <property type="project" value="InterPro"/>
</dbReference>
<dbReference type="Proteomes" id="UP000180057">
    <property type="component" value="Unassembled WGS sequence"/>
</dbReference>
<keyword evidence="10" id="KW-1185">Reference proteome</keyword>
<feature type="transmembrane region" description="Helical" evidence="8">
    <location>
        <begin position="177"/>
        <end position="204"/>
    </location>
</feature>
<evidence type="ECO:0000256" key="8">
    <source>
        <dbReference type="SAM" id="Phobius"/>
    </source>
</evidence>
<feature type="transmembrane region" description="Helical" evidence="8">
    <location>
        <begin position="216"/>
        <end position="241"/>
    </location>
</feature>
<feature type="transmembrane region" description="Helical" evidence="8">
    <location>
        <begin position="269"/>
        <end position="294"/>
    </location>
</feature>
<evidence type="ECO:0000256" key="5">
    <source>
        <dbReference type="ARBA" id="ARBA00022692"/>
    </source>
</evidence>
<dbReference type="NCBIfam" id="TIGR00912">
    <property type="entry name" value="2A0309"/>
    <property type="match status" value="1"/>
</dbReference>
<feature type="transmembrane region" description="Helical" evidence="8">
    <location>
        <begin position="306"/>
        <end position="326"/>
    </location>
</feature>
<comment type="subcellular location">
    <subcellularLocation>
        <location evidence="1">Membrane</location>
        <topology evidence="1">Multi-pass membrane protein</topology>
    </subcellularLocation>
</comment>
<dbReference type="RefSeq" id="WP_071388017.1">
    <property type="nucleotide sequence ID" value="NZ_MLQS01000001.1"/>
</dbReference>
<name>A0A1S2MA70_9BACI</name>
<dbReference type="STRING" id="472963.BKP45_01075"/>
<keyword evidence="4" id="KW-0309">Germination</keyword>
<evidence type="ECO:0000313" key="10">
    <source>
        <dbReference type="Proteomes" id="UP000180057"/>
    </source>
</evidence>
<comment type="similarity">
    <text evidence="2">Belongs to the amino acid-polyamine-organocation (APC) superfamily. Spore germination protein (SGP) (TC 2.A.3.9) family.</text>
</comment>
<dbReference type="PANTHER" id="PTHR34975">
    <property type="entry name" value="SPORE GERMINATION PROTEIN A2"/>
    <property type="match status" value="1"/>
</dbReference>
<feature type="transmembrane region" description="Helical" evidence="8">
    <location>
        <begin position="12"/>
        <end position="30"/>
    </location>
</feature>
<feature type="transmembrane region" description="Helical" evidence="8">
    <location>
        <begin position="113"/>
        <end position="131"/>
    </location>
</feature>
<evidence type="ECO:0000256" key="7">
    <source>
        <dbReference type="ARBA" id="ARBA00023136"/>
    </source>
</evidence>
<keyword evidence="7 8" id="KW-0472">Membrane</keyword>
<evidence type="ECO:0000256" key="1">
    <source>
        <dbReference type="ARBA" id="ARBA00004141"/>
    </source>
</evidence>
<evidence type="ECO:0000256" key="4">
    <source>
        <dbReference type="ARBA" id="ARBA00022544"/>
    </source>
</evidence>
<feature type="transmembrane region" description="Helical" evidence="8">
    <location>
        <begin position="77"/>
        <end position="98"/>
    </location>
</feature>
<organism evidence="9 10">
    <name type="scientific">Anaerobacillus alkalidiazotrophicus</name>
    <dbReference type="NCBI Taxonomy" id="472963"/>
    <lineage>
        <taxon>Bacteria</taxon>
        <taxon>Bacillati</taxon>
        <taxon>Bacillota</taxon>
        <taxon>Bacilli</taxon>
        <taxon>Bacillales</taxon>
        <taxon>Bacillaceae</taxon>
        <taxon>Anaerobacillus</taxon>
    </lineage>
</organism>